<proteinExistence type="predicted"/>
<evidence type="ECO:0000256" key="1">
    <source>
        <dbReference type="PROSITE-ProRule" id="PRU00409"/>
    </source>
</evidence>
<evidence type="ECO:0000313" key="3">
    <source>
        <dbReference type="EMBL" id="GAA4320978.1"/>
    </source>
</evidence>
<reference evidence="4" key="1">
    <citation type="journal article" date="2019" name="Int. J. Syst. Evol. Microbiol.">
        <title>The Global Catalogue of Microorganisms (GCM) 10K type strain sequencing project: providing services to taxonomists for standard genome sequencing and annotation.</title>
        <authorList>
            <consortium name="The Broad Institute Genomics Platform"/>
            <consortium name="The Broad Institute Genome Sequencing Center for Infectious Disease"/>
            <person name="Wu L."/>
            <person name="Ma J."/>
        </authorList>
    </citation>
    <scope>NUCLEOTIDE SEQUENCE [LARGE SCALE GENOMIC DNA]</scope>
    <source>
        <strain evidence="4">JCM 17664</strain>
    </source>
</reference>
<keyword evidence="4" id="KW-1185">Reference proteome</keyword>
<dbReference type="InterPro" id="IPR011761">
    <property type="entry name" value="ATP-grasp"/>
</dbReference>
<dbReference type="PROSITE" id="PS50975">
    <property type="entry name" value="ATP_GRASP"/>
    <property type="match status" value="1"/>
</dbReference>
<dbReference type="InterPro" id="IPR005479">
    <property type="entry name" value="CPAse_ATP-bd"/>
</dbReference>
<dbReference type="SUPFAM" id="SSF56059">
    <property type="entry name" value="Glutathione synthetase ATP-binding domain-like"/>
    <property type="match status" value="1"/>
</dbReference>
<feature type="domain" description="ATP-grasp" evidence="2">
    <location>
        <begin position="118"/>
        <end position="312"/>
    </location>
</feature>
<keyword evidence="1" id="KW-0547">Nucleotide-binding</keyword>
<name>A0ABP8GBL6_9BACT</name>
<comment type="caution">
    <text evidence="3">The sequence shown here is derived from an EMBL/GenBank/DDBJ whole genome shotgun (WGS) entry which is preliminary data.</text>
</comment>
<evidence type="ECO:0000313" key="4">
    <source>
        <dbReference type="Proteomes" id="UP001501207"/>
    </source>
</evidence>
<dbReference type="EMBL" id="BAABFN010000022">
    <property type="protein sequence ID" value="GAA4320978.1"/>
    <property type="molecule type" value="Genomic_DNA"/>
</dbReference>
<dbReference type="PROSITE" id="PS00867">
    <property type="entry name" value="CPSASE_2"/>
    <property type="match status" value="1"/>
</dbReference>
<protein>
    <recommendedName>
        <fullName evidence="2">ATP-grasp domain-containing protein</fullName>
    </recommendedName>
</protein>
<accession>A0ABP8GBL6</accession>
<sequence length="392" mass="45697">MQKEITYAVVLGGYINAYAIINELHKKGIQEIALISYTKKIACFSNKIKKVCIIKQTTENLSNCLMRLGKEVGKLILYPTDDWFLEQIVKIEPLIKDFTFIPFNTKNFNLTANKVIQYKYCEQLSVPYPRTIGIQNKTDWDSITKLAFPIIIKPSHREDLNQKIFRSKLIKDQEDLLLNIGSINLLLEEGVDFLASEVIPGSSNGNIYAYCSYVDENGNILNEWGGRKLSQYPNDYGVFSSASNEVPEIVMQQGRSLVKGMNIHGFCEPEFKYDYRDGKYKLMEVNLRSMMWNEVGRLSGVNLHYTQWCYARGEKPPVELQNRKKPIVLIYYKHELINLFIRKNYWSTFKQICKKKNKYWAGIDLKDWKPFMHDLFHTLKLLILTLLKKKHA</sequence>
<dbReference type="Gene3D" id="3.30.470.20">
    <property type="entry name" value="ATP-grasp fold, B domain"/>
    <property type="match status" value="1"/>
</dbReference>
<keyword evidence="1" id="KW-0067">ATP-binding</keyword>
<evidence type="ECO:0000259" key="2">
    <source>
        <dbReference type="PROSITE" id="PS50975"/>
    </source>
</evidence>
<dbReference type="Proteomes" id="UP001501207">
    <property type="component" value="Unassembled WGS sequence"/>
</dbReference>
<gene>
    <name evidence="3" type="ORF">GCM10023143_35530</name>
</gene>
<organism evidence="3 4">
    <name type="scientific">Compostibacter hankyongensis</name>
    <dbReference type="NCBI Taxonomy" id="1007089"/>
    <lineage>
        <taxon>Bacteria</taxon>
        <taxon>Pseudomonadati</taxon>
        <taxon>Bacteroidota</taxon>
        <taxon>Chitinophagia</taxon>
        <taxon>Chitinophagales</taxon>
        <taxon>Chitinophagaceae</taxon>
        <taxon>Compostibacter</taxon>
    </lineage>
</organism>
<dbReference type="RefSeq" id="WP_344981937.1">
    <property type="nucleotide sequence ID" value="NZ_BAABFN010000022.1"/>
</dbReference>